<feature type="chain" id="PRO_5041915143" description="MmpS family membrane protein" evidence="2">
    <location>
        <begin position="31"/>
        <end position="157"/>
    </location>
</feature>
<accession>A0AAE3ZUR8</accession>
<sequence>MNRNRRLPLVAATALLALATAACGSSGTDAAASGTNTSPTNSTVPVTATTAGGAGGSATDVPAKKGITLRVTGGHSTADVSYLIGTANTEEKATTLPWQKVVVPVDEVFHVSLIAMSTTEAADLTCEIFIDGTSVDTAKAGEASGGVAGCEWNGKDN</sequence>
<name>A0AAE3ZUR8_9ACTN</name>
<evidence type="ECO:0000256" key="2">
    <source>
        <dbReference type="SAM" id="SignalP"/>
    </source>
</evidence>
<protein>
    <recommendedName>
        <fullName evidence="5">MmpS family membrane protein</fullName>
    </recommendedName>
</protein>
<dbReference type="Proteomes" id="UP001183629">
    <property type="component" value="Unassembled WGS sequence"/>
</dbReference>
<dbReference type="RefSeq" id="WP_310420268.1">
    <property type="nucleotide sequence ID" value="NZ_JAVDYC010000001.1"/>
</dbReference>
<dbReference type="EMBL" id="JAVDYC010000001">
    <property type="protein sequence ID" value="MDR7325494.1"/>
    <property type="molecule type" value="Genomic_DNA"/>
</dbReference>
<proteinExistence type="predicted"/>
<evidence type="ECO:0000313" key="3">
    <source>
        <dbReference type="EMBL" id="MDR7325494.1"/>
    </source>
</evidence>
<comment type="caution">
    <text evidence="3">The sequence shown here is derived from an EMBL/GenBank/DDBJ whole genome shotgun (WGS) entry which is preliminary data.</text>
</comment>
<dbReference type="PROSITE" id="PS51257">
    <property type="entry name" value="PROKAR_LIPOPROTEIN"/>
    <property type="match status" value="1"/>
</dbReference>
<organism evidence="3 4">
    <name type="scientific">Catenuloplanes niger</name>
    <dbReference type="NCBI Taxonomy" id="587534"/>
    <lineage>
        <taxon>Bacteria</taxon>
        <taxon>Bacillati</taxon>
        <taxon>Actinomycetota</taxon>
        <taxon>Actinomycetes</taxon>
        <taxon>Micromonosporales</taxon>
        <taxon>Micromonosporaceae</taxon>
        <taxon>Catenuloplanes</taxon>
    </lineage>
</organism>
<feature type="region of interest" description="Disordered" evidence="1">
    <location>
        <begin position="28"/>
        <end position="59"/>
    </location>
</feature>
<evidence type="ECO:0000256" key="1">
    <source>
        <dbReference type="SAM" id="MobiDB-lite"/>
    </source>
</evidence>
<gene>
    <name evidence="3" type="ORF">J2S44_005744</name>
</gene>
<reference evidence="3 4" key="1">
    <citation type="submission" date="2023-07" db="EMBL/GenBank/DDBJ databases">
        <title>Sequencing the genomes of 1000 actinobacteria strains.</title>
        <authorList>
            <person name="Klenk H.-P."/>
        </authorList>
    </citation>
    <scope>NUCLEOTIDE SEQUENCE [LARGE SCALE GENOMIC DNA]</scope>
    <source>
        <strain evidence="3 4">DSM 44711</strain>
    </source>
</reference>
<keyword evidence="4" id="KW-1185">Reference proteome</keyword>
<evidence type="ECO:0000313" key="4">
    <source>
        <dbReference type="Proteomes" id="UP001183629"/>
    </source>
</evidence>
<keyword evidence="2" id="KW-0732">Signal</keyword>
<evidence type="ECO:0008006" key="5">
    <source>
        <dbReference type="Google" id="ProtNLM"/>
    </source>
</evidence>
<dbReference type="InterPro" id="IPR038468">
    <property type="entry name" value="MmpS_C"/>
</dbReference>
<dbReference type="Gene3D" id="2.60.40.2880">
    <property type="entry name" value="MmpS1-5, C-terminal soluble domain"/>
    <property type="match status" value="1"/>
</dbReference>
<feature type="signal peptide" evidence="2">
    <location>
        <begin position="1"/>
        <end position="30"/>
    </location>
</feature>
<dbReference type="AlphaFoldDB" id="A0AAE3ZUR8"/>
<feature type="compositionally biased region" description="Polar residues" evidence="1">
    <location>
        <begin position="28"/>
        <end position="46"/>
    </location>
</feature>